<evidence type="ECO:0000256" key="6">
    <source>
        <dbReference type="SAM" id="Phobius"/>
    </source>
</evidence>
<reference evidence="8 9" key="1">
    <citation type="submission" date="2019-06" db="EMBL/GenBank/DDBJ databases">
        <title>Sorghum-associated microbial communities from plants grown in Nebraska, USA.</title>
        <authorList>
            <person name="Schachtman D."/>
        </authorList>
    </citation>
    <scope>NUCLEOTIDE SEQUENCE [LARGE SCALE GENOMIC DNA]</scope>
    <source>
        <strain evidence="8 9">2482</strain>
    </source>
</reference>
<dbReference type="EMBL" id="VIVN01000015">
    <property type="protein sequence ID" value="TWD93471.1"/>
    <property type="molecule type" value="Genomic_DNA"/>
</dbReference>
<evidence type="ECO:0000256" key="4">
    <source>
        <dbReference type="ARBA" id="ARBA00022989"/>
    </source>
</evidence>
<dbReference type="GO" id="GO:0022857">
    <property type="term" value="F:transmembrane transporter activity"/>
    <property type="evidence" value="ECO:0007669"/>
    <property type="project" value="InterPro"/>
</dbReference>
<evidence type="ECO:0000313" key="8">
    <source>
        <dbReference type="EMBL" id="TWD93471.1"/>
    </source>
</evidence>
<dbReference type="RefSeq" id="WP_261380778.1">
    <property type="nucleotide sequence ID" value="NZ_VIVN01000015.1"/>
</dbReference>
<dbReference type="SUPFAM" id="SSF103473">
    <property type="entry name" value="MFS general substrate transporter"/>
    <property type="match status" value="1"/>
</dbReference>
<feature type="transmembrane region" description="Helical" evidence="6">
    <location>
        <begin position="311"/>
        <end position="328"/>
    </location>
</feature>
<dbReference type="Gene3D" id="1.20.1250.20">
    <property type="entry name" value="MFS general substrate transporter like domains"/>
    <property type="match status" value="2"/>
</dbReference>
<feature type="transmembrane region" description="Helical" evidence="6">
    <location>
        <begin position="150"/>
        <end position="169"/>
    </location>
</feature>
<dbReference type="PANTHER" id="PTHR23518">
    <property type="entry name" value="C-METHYLTRANSFERASE"/>
    <property type="match status" value="1"/>
</dbReference>
<feature type="transmembrane region" description="Helical" evidence="6">
    <location>
        <begin position="256"/>
        <end position="275"/>
    </location>
</feature>
<feature type="transmembrane region" description="Helical" evidence="6">
    <location>
        <begin position="175"/>
        <end position="195"/>
    </location>
</feature>
<evidence type="ECO:0000256" key="3">
    <source>
        <dbReference type="ARBA" id="ARBA00022692"/>
    </source>
</evidence>
<comment type="caution">
    <text evidence="8">The sequence shown here is derived from an EMBL/GenBank/DDBJ whole genome shotgun (WGS) entry which is preliminary data.</text>
</comment>
<feature type="transmembrane region" description="Helical" evidence="6">
    <location>
        <begin position="287"/>
        <end position="305"/>
    </location>
</feature>
<evidence type="ECO:0000259" key="7">
    <source>
        <dbReference type="PROSITE" id="PS50850"/>
    </source>
</evidence>
<dbReference type="InterPro" id="IPR036259">
    <property type="entry name" value="MFS_trans_sf"/>
</dbReference>
<feature type="transmembrane region" description="Helical" evidence="6">
    <location>
        <begin position="349"/>
        <end position="368"/>
    </location>
</feature>
<keyword evidence="3 6" id="KW-0812">Transmembrane</keyword>
<organism evidence="8 9">
    <name type="scientific">Neobacillus bataviensis</name>
    <dbReference type="NCBI Taxonomy" id="220685"/>
    <lineage>
        <taxon>Bacteria</taxon>
        <taxon>Bacillati</taxon>
        <taxon>Bacillota</taxon>
        <taxon>Bacilli</taxon>
        <taxon>Bacillales</taxon>
        <taxon>Bacillaceae</taxon>
        <taxon>Neobacillus</taxon>
    </lineage>
</organism>
<keyword evidence="2" id="KW-0813">Transport</keyword>
<evidence type="ECO:0000256" key="2">
    <source>
        <dbReference type="ARBA" id="ARBA00022448"/>
    </source>
</evidence>
<dbReference type="AlphaFoldDB" id="A0A561CQG3"/>
<dbReference type="InterPro" id="IPR011701">
    <property type="entry name" value="MFS"/>
</dbReference>
<proteinExistence type="predicted"/>
<feature type="transmembrane region" description="Helical" evidence="6">
    <location>
        <begin position="223"/>
        <end position="244"/>
    </location>
</feature>
<evidence type="ECO:0000256" key="5">
    <source>
        <dbReference type="ARBA" id="ARBA00023136"/>
    </source>
</evidence>
<comment type="subcellular location">
    <subcellularLocation>
        <location evidence="1">Cell membrane</location>
        <topology evidence="1">Multi-pass membrane protein</topology>
    </subcellularLocation>
</comment>
<accession>A0A561CQG3</accession>
<keyword evidence="5 6" id="KW-0472">Membrane</keyword>
<feature type="domain" description="Major facilitator superfamily (MFS) profile" evidence="7">
    <location>
        <begin position="17"/>
        <end position="396"/>
    </location>
</feature>
<feature type="transmembrane region" description="Helical" evidence="6">
    <location>
        <begin position="41"/>
        <end position="61"/>
    </location>
</feature>
<evidence type="ECO:0000256" key="1">
    <source>
        <dbReference type="ARBA" id="ARBA00004651"/>
    </source>
</evidence>
<dbReference type="GO" id="GO:0005886">
    <property type="term" value="C:plasma membrane"/>
    <property type="evidence" value="ECO:0007669"/>
    <property type="project" value="UniProtKB-SubCell"/>
</dbReference>
<keyword evidence="4 6" id="KW-1133">Transmembrane helix</keyword>
<gene>
    <name evidence="8" type="ORF">FB550_115112</name>
</gene>
<dbReference type="Pfam" id="PF07690">
    <property type="entry name" value="MFS_1"/>
    <property type="match status" value="2"/>
</dbReference>
<dbReference type="PROSITE" id="PS50850">
    <property type="entry name" value="MFS"/>
    <property type="match status" value="1"/>
</dbReference>
<dbReference type="CDD" id="cd17370">
    <property type="entry name" value="MFS_MJ1317_like"/>
    <property type="match status" value="1"/>
</dbReference>
<protein>
    <submittedName>
        <fullName evidence="8">Putative MFS family arabinose efflux permease</fullName>
    </submittedName>
</protein>
<dbReference type="PANTHER" id="PTHR23518:SF2">
    <property type="entry name" value="MAJOR FACILITATOR SUPERFAMILY TRANSPORTER"/>
    <property type="match status" value="1"/>
</dbReference>
<dbReference type="InterPro" id="IPR020846">
    <property type="entry name" value="MFS_dom"/>
</dbReference>
<dbReference type="Proteomes" id="UP000319671">
    <property type="component" value="Unassembled WGS sequence"/>
</dbReference>
<keyword evidence="9" id="KW-1185">Reference proteome</keyword>
<feature type="transmembrane region" description="Helical" evidence="6">
    <location>
        <begin position="374"/>
        <end position="394"/>
    </location>
</feature>
<sequence length="396" mass="43798">MESERQSKKQFFGLNSVIFVLGMVSLLTDLSSQMIVPILPLYLTSILHVQVGTVGIIEGIAESTSSILKFFSGWISDRFGKTKWLMVGGYGLSNLIKPFFALSSTWGQVLFIRFADRFGKGIRTSPRDAILADTTTKEERGKAFGFRRSMDTLGAALGPFVTYLILTLWNGSYQAVFWLSAIPGLIATLLLIIFLKEKRKSIKTPSNVKLLPKISFKGLSSRFVLFTLITTLFTIGNFSDAFLILRAKDVGMAAEYIPLTYFAYNIITSIFSTPFGMLSDRIGRRPILITGYVMFALIYLGFGLVHTVFGIWILFFIYGLYYATTEGIQKAYVADMVPEGQRGMAMGTFNALTGIATLPASVMAGFLWQSFGAFTAFGVSSLLAIISALLMFILRI</sequence>
<feature type="transmembrane region" description="Helical" evidence="6">
    <location>
        <begin position="12"/>
        <end position="35"/>
    </location>
</feature>
<name>A0A561CQG3_9BACI</name>
<evidence type="ECO:0000313" key="9">
    <source>
        <dbReference type="Proteomes" id="UP000319671"/>
    </source>
</evidence>